<keyword evidence="11" id="KW-1185">Reference proteome</keyword>
<keyword evidence="3" id="KW-1003">Cell membrane</keyword>
<dbReference type="PRINTS" id="PR01217">
    <property type="entry name" value="PRICHEXTENSN"/>
</dbReference>
<protein>
    <submittedName>
        <fullName evidence="10">RND transporter</fullName>
    </submittedName>
</protein>
<evidence type="ECO:0000256" key="6">
    <source>
        <dbReference type="ARBA" id="ARBA00023136"/>
    </source>
</evidence>
<dbReference type="OrthoDB" id="7051771at2"/>
<feature type="transmembrane region" description="Helical" evidence="8">
    <location>
        <begin position="604"/>
        <end position="623"/>
    </location>
</feature>
<evidence type="ECO:0000259" key="9">
    <source>
        <dbReference type="Pfam" id="PF03176"/>
    </source>
</evidence>
<feature type="transmembrane region" description="Helical" evidence="8">
    <location>
        <begin position="638"/>
        <end position="662"/>
    </location>
</feature>
<keyword evidence="6 8" id="KW-0472">Membrane</keyword>
<evidence type="ECO:0000256" key="4">
    <source>
        <dbReference type="ARBA" id="ARBA00022692"/>
    </source>
</evidence>
<dbReference type="InterPro" id="IPR004869">
    <property type="entry name" value="MMPL_dom"/>
</dbReference>
<feature type="compositionally biased region" description="Pro residues" evidence="7">
    <location>
        <begin position="970"/>
        <end position="983"/>
    </location>
</feature>
<feature type="transmembrane region" description="Helical" evidence="8">
    <location>
        <begin position="683"/>
        <end position="706"/>
    </location>
</feature>
<accession>A0A243QFH0</accession>
<evidence type="ECO:0000256" key="3">
    <source>
        <dbReference type="ARBA" id="ARBA00022475"/>
    </source>
</evidence>
<evidence type="ECO:0000256" key="5">
    <source>
        <dbReference type="ARBA" id="ARBA00022989"/>
    </source>
</evidence>
<evidence type="ECO:0000313" key="11">
    <source>
        <dbReference type="Proteomes" id="UP000194632"/>
    </source>
</evidence>
<feature type="region of interest" description="Disordered" evidence="7">
    <location>
        <begin position="766"/>
        <end position="789"/>
    </location>
</feature>
<dbReference type="InterPro" id="IPR050545">
    <property type="entry name" value="Mycobact_MmpL"/>
</dbReference>
<feature type="region of interest" description="Disordered" evidence="7">
    <location>
        <begin position="802"/>
        <end position="1097"/>
    </location>
</feature>
<feature type="compositionally biased region" description="Low complexity" evidence="7">
    <location>
        <begin position="888"/>
        <end position="900"/>
    </location>
</feature>
<feature type="transmembrane region" description="Helical" evidence="8">
    <location>
        <begin position="329"/>
        <end position="351"/>
    </location>
</feature>
<feature type="transmembrane region" description="Helical" evidence="8">
    <location>
        <begin position="250"/>
        <end position="272"/>
    </location>
</feature>
<keyword evidence="5 8" id="KW-1133">Transmembrane helix</keyword>
<feature type="transmembrane region" description="Helical" evidence="8">
    <location>
        <begin position="712"/>
        <end position="734"/>
    </location>
</feature>
<proteinExistence type="inferred from homology"/>
<feature type="transmembrane region" description="Helical" evidence="8">
    <location>
        <begin position="293"/>
        <end position="317"/>
    </location>
</feature>
<feature type="transmembrane region" description="Helical" evidence="8">
    <location>
        <begin position="421"/>
        <end position="440"/>
    </location>
</feature>
<evidence type="ECO:0000313" key="10">
    <source>
        <dbReference type="EMBL" id="OUC80116.1"/>
    </source>
</evidence>
<dbReference type="GO" id="GO:0005886">
    <property type="term" value="C:plasma membrane"/>
    <property type="evidence" value="ECO:0007669"/>
    <property type="project" value="UniProtKB-SubCell"/>
</dbReference>
<dbReference type="RefSeq" id="WP_086534303.1">
    <property type="nucleotide sequence ID" value="NZ_NGFO01000004.1"/>
</dbReference>
<evidence type="ECO:0000256" key="8">
    <source>
        <dbReference type="SAM" id="Phobius"/>
    </source>
</evidence>
<dbReference type="STRING" id="417102.CA982_05360"/>
<dbReference type="PANTHER" id="PTHR33406">
    <property type="entry name" value="MEMBRANE PROTEIN MJ1562-RELATED"/>
    <property type="match status" value="1"/>
</dbReference>
<gene>
    <name evidence="10" type="ORF">CA982_05360</name>
</gene>
<dbReference type="Pfam" id="PF03176">
    <property type="entry name" value="MMPL"/>
    <property type="match status" value="2"/>
</dbReference>
<evidence type="ECO:0000256" key="7">
    <source>
        <dbReference type="SAM" id="MobiDB-lite"/>
    </source>
</evidence>
<comment type="caution">
    <text evidence="10">The sequence shown here is derived from an EMBL/GenBank/DDBJ whole genome shotgun (WGS) entry which is preliminary data.</text>
</comment>
<organism evidence="10 11">
    <name type="scientific">Gordonia lacunae</name>
    <dbReference type="NCBI Taxonomy" id="417102"/>
    <lineage>
        <taxon>Bacteria</taxon>
        <taxon>Bacillati</taxon>
        <taxon>Actinomycetota</taxon>
        <taxon>Actinomycetes</taxon>
        <taxon>Mycobacteriales</taxon>
        <taxon>Gordoniaceae</taxon>
        <taxon>Gordonia</taxon>
    </lineage>
</organism>
<dbReference type="Proteomes" id="UP000194632">
    <property type="component" value="Unassembled WGS sequence"/>
</dbReference>
<comment type="subcellular location">
    <subcellularLocation>
        <location evidence="1">Cell membrane</location>
        <topology evidence="1">Multi-pass membrane protein</topology>
    </subcellularLocation>
</comment>
<dbReference type="AlphaFoldDB" id="A0A243QFH0"/>
<feature type="compositionally biased region" description="Basic and acidic residues" evidence="7">
    <location>
        <begin position="1053"/>
        <end position="1062"/>
    </location>
</feature>
<comment type="similarity">
    <text evidence="2">Belongs to the resistance-nodulation-cell division (RND) (TC 2.A.6) family. MmpL subfamily.</text>
</comment>
<dbReference type="EMBL" id="NGFO01000004">
    <property type="protein sequence ID" value="OUC80116.1"/>
    <property type="molecule type" value="Genomic_DNA"/>
</dbReference>
<dbReference type="SUPFAM" id="SSF82866">
    <property type="entry name" value="Multidrug efflux transporter AcrB transmembrane domain"/>
    <property type="match status" value="2"/>
</dbReference>
<feature type="transmembrane region" description="Helical" evidence="8">
    <location>
        <begin position="12"/>
        <end position="32"/>
    </location>
</feature>
<reference evidence="10 11" key="1">
    <citation type="submission" date="2017-05" db="EMBL/GenBank/DDBJ databases">
        <title>Biotechnological potential of actinobacteria isolated from South African environments.</title>
        <authorList>
            <person name="Le Roes-Hill M."/>
            <person name="Prins A."/>
            <person name="Durrell K.A."/>
        </authorList>
    </citation>
    <scope>NUCLEOTIDE SEQUENCE [LARGE SCALE GENOMIC DNA]</scope>
    <source>
        <strain evidence="10">BS2</strain>
    </source>
</reference>
<evidence type="ECO:0000256" key="1">
    <source>
        <dbReference type="ARBA" id="ARBA00004651"/>
    </source>
</evidence>
<feature type="compositionally biased region" description="Low complexity" evidence="7">
    <location>
        <begin position="1035"/>
        <end position="1050"/>
    </location>
</feature>
<feature type="domain" description="Membrane transport protein MMPL" evidence="9">
    <location>
        <begin position="444"/>
        <end position="755"/>
    </location>
</feature>
<sequence>MFRFIGTFVYRMRFLVIAVMIAMMAGLGLYGLDLGKHLSQSGWFDPTSESDTGARYADQALGRDHTSDVILMITPPEGTRVDDKAFGAKVETFVEDLIATHPDIVGRADPGLYDPFLVQPAQSTLQDRLFTEDGRHAFISIGVAGNDDTTVLNNYKTIEPFFEDIPERFDLPGTTFELAGLQPVAGSMAEGMDKDIHRAEVLALPLVAIMLFFVFGGVVAACLPVLIGGLTIAGSLGIMKILALTTELNIFAQSVVTLIGLGIAIDYGLFIVSRFREELGEGYSTKAAVRRTVMTAGQTVVFSATIIVAALACLLIMPQGFLKSVAYGAIASVSLAAILSITVLPAILGILGPRVNMLSISTIMKYTAVPLARRFSGEERAAAIESRFSGRMKTSQEVENGFWGRLATWVMKHPVRTAVPTVLLLLALIIPFGSIQFGGISEKFLPPDNPNRVAQEKFDEYFPSERTEAIKLVIIYDESSQADQNKLDAIAKRADEVPGFTNKFSDADKSDFGSFDAERYPNVGVYQVSAGLQDRNTAAQAIEQLRAIDTEGLTMYVAGTPALTQDSIDALMQRLPLMAVMLVLITGLLMFLQFGSIVLPIKAALMTALGLGATLGILTWIFVDGHGAELANFTPGPLFAAVLVLIIAIVFGLSTDYEVFLLSRMVEARQKGASTTEAIRSGTAHTGGIITAAAAILVVVTGAFSLSEIVMMKYIAFGMIAALILDATVIRMLLVPSVMKLLGDDCWWAPRWMRVVQRKIGLGETVLDDDEPDEQRDAGAGARPMSAGTVVAEAPTSVMAAARRQPVPAGAVPGRGRVPAGTGRSATPARPAPDRPLGTARPGAPSGQTPDQRTGAGPTPTPQGAPVGPPPPTTTRPNPGPTPPRTPPARVGPSPASAAPSPEPAERRPATPYRRSALSKSDRPDTGGWSLGEGGIRLGDAAPRSTNGDRPTVTPPSGPSRMPETGGRPNPTPNPGPARPNPEPTGQRSPLGRRPALDETGRRPLAASVSPETATPSSRGRRSNGPSPMERGLSADATPAAAPRPDTGPASGEQERPADESTRRRRPRTDRHARSDDTGDDGQISVQELLKRSRSQK</sequence>
<dbReference type="PANTHER" id="PTHR33406:SF11">
    <property type="entry name" value="MEMBRANE PROTEIN SCO6666-RELATED"/>
    <property type="match status" value="1"/>
</dbReference>
<dbReference type="Gene3D" id="1.20.1640.10">
    <property type="entry name" value="Multidrug efflux transporter AcrB transmembrane domain"/>
    <property type="match status" value="2"/>
</dbReference>
<feature type="transmembrane region" description="Helical" evidence="8">
    <location>
        <begin position="202"/>
        <end position="230"/>
    </location>
</feature>
<feature type="compositionally biased region" description="Pro residues" evidence="7">
    <location>
        <begin position="859"/>
        <end position="887"/>
    </location>
</feature>
<evidence type="ECO:0000256" key="2">
    <source>
        <dbReference type="ARBA" id="ARBA00010157"/>
    </source>
</evidence>
<feature type="transmembrane region" description="Helical" evidence="8">
    <location>
        <begin position="575"/>
        <end position="592"/>
    </location>
</feature>
<keyword evidence="4 8" id="KW-0812">Transmembrane</keyword>
<name>A0A243QFH0_9ACTN</name>
<feature type="domain" description="Membrane transport protein MMPL" evidence="9">
    <location>
        <begin position="53"/>
        <end position="357"/>
    </location>
</feature>